<evidence type="ECO:0000256" key="1">
    <source>
        <dbReference type="ARBA" id="ARBA00022741"/>
    </source>
</evidence>
<evidence type="ECO:0000259" key="6">
    <source>
        <dbReference type="PROSITE" id="PS51194"/>
    </source>
</evidence>
<dbReference type="PANTHER" id="PTHR45626">
    <property type="entry name" value="TRANSCRIPTION TERMINATION FACTOR 2-RELATED"/>
    <property type="match status" value="1"/>
</dbReference>
<evidence type="ECO:0000256" key="3">
    <source>
        <dbReference type="ARBA" id="ARBA00022806"/>
    </source>
</evidence>
<dbReference type="CDD" id="cd18008">
    <property type="entry name" value="DEXDc_SHPRH-like"/>
    <property type="match status" value="1"/>
</dbReference>
<dbReference type="InterPro" id="IPR027417">
    <property type="entry name" value="P-loop_NTPase"/>
</dbReference>
<dbReference type="InterPro" id="IPR050628">
    <property type="entry name" value="SNF2_RAD54_helicase_TF"/>
</dbReference>
<evidence type="ECO:0000256" key="2">
    <source>
        <dbReference type="ARBA" id="ARBA00022801"/>
    </source>
</evidence>
<sequence>MSSNIRSLLYHGHSQKSVHTELDQYDIVITTYNVVASEWRTSKQGGRSLRLNLLSSKWHRVILDEAHMIRSPGTQNAKAVRALDAMHRWCITGTPLQNRTRDIFSLLQFLRVYPYDNPRSFDRDITHPCKVQVEEKGLKMLRKLMQMITLHRGRKVIDLPSLQENVEEVGMTAIELAVYEEARDGTYRYLDHALHSEGSADSSSYINAFRRVNQMRYICNHGVNRRQIRLNSSPPPGAVEDSSTNIDELDHILDNLDEACLNCGTDITDDQESFEKPEILANMGDNQQRFVMFSFWTSTLDMMQQALDSSGISSCRYQGTMKYATRTESLRRFCTERTIKVILVSISCGGQGLNLTVANHCILIEPQWNPMVEEQAVARVYRLGQEKAVSVTRFVVKGTIERKVLERQTRKKVLADLVLGKEKIKEGDDGKKQLAVSFRN</sequence>
<evidence type="ECO:0000256" key="4">
    <source>
        <dbReference type="ARBA" id="ARBA00022840"/>
    </source>
</evidence>
<dbReference type="Pfam" id="PF00271">
    <property type="entry name" value="Helicase_C"/>
    <property type="match status" value="1"/>
</dbReference>
<dbReference type="PROSITE" id="PS51192">
    <property type="entry name" value="HELICASE_ATP_BIND_1"/>
    <property type="match status" value="1"/>
</dbReference>
<dbReference type="EMBL" id="BQXU01000011">
    <property type="protein sequence ID" value="GKT44856.1"/>
    <property type="molecule type" value="Genomic_DNA"/>
</dbReference>
<dbReference type="CDD" id="cd18793">
    <property type="entry name" value="SF2_C_SNF"/>
    <property type="match status" value="1"/>
</dbReference>
<dbReference type="RefSeq" id="XP_049127206.1">
    <property type="nucleotide sequence ID" value="XM_049271249.1"/>
</dbReference>
<dbReference type="PANTHER" id="PTHR45626:SF17">
    <property type="entry name" value="HELICASE-LIKE TRANSCRIPTION FACTOR"/>
    <property type="match status" value="1"/>
</dbReference>
<keyword evidence="8" id="KW-1185">Reference proteome</keyword>
<dbReference type="GO" id="GO:0008094">
    <property type="term" value="F:ATP-dependent activity, acting on DNA"/>
    <property type="evidence" value="ECO:0007669"/>
    <property type="project" value="TreeGrafter"/>
</dbReference>
<dbReference type="InterPro" id="IPR038718">
    <property type="entry name" value="SNF2-like_sf"/>
</dbReference>
<dbReference type="GO" id="GO:0005634">
    <property type="term" value="C:nucleus"/>
    <property type="evidence" value="ECO:0007669"/>
    <property type="project" value="TreeGrafter"/>
</dbReference>
<dbReference type="PROSITE" id="PS51194">
    <property type="entry name" value="HELICASE_CTER"/>
    <property type="match status" value="1"/>
</dbReference>
<accession>A0AA37P5W7</accession>
<dbReference type="InterPro" id="IPR014001">
    <property type="entry name" value="Helicase_ATP-bd"/>
</dbReference>
<protein>
    <submittedName>
        <fullName evidence="7">ATP-dependent RNA helicase</fullName>
    </submittedName>
</protein>
<dbReference type="SUPFAM" id="SSF52540">
    <property type="entry name" value="P-loop containing nucleoside triphosphate hydrolases"/>
    <property type="match status" value="1"/>
</dbReference>
<feature type="domain" description="Helicase C-terminal" evidence="6">
    <location>
        <begin position="275"/>
        <end position="425"/>
    </location>
</feature>
<reference evidence="7 8" key="1">
    <citation type="submission" date="2022-03" db="EMBL/GenBank/DDBJ databases">
        <title>Genome data of Colletotrichum spp.</title>
        <authorList>
            <person name="Utami Y.D."/>
            <person name="Hiruma K."/>
        </authorList>
    </citation>
    <scope>NUCLEOTIDE SEQUENCE [LARGE SCALE GENOMIC DNA]</scope>
    <source>
        <strain evidence="7 8">MAFF 239500</strain>
    </source>
</reference>
<proteinExistence type="predicted"/>
<keyword evidence="1" id="KW-0547">Nucleotide-binding</keyword>
<evidence type="ECO:0000313" key="7">
    <source>
        <dbReference type="EMBL" id="GKT44856.1"/>
    </source>
</evidence>
<keyword evidence="2" id="KW-0378">Hydrolase</keyword>
<dbReference type="GO" id="GO:0004386">
    <property type="term" value="F:helicase activity"/>
    <property type="evidence" value="ECO:0007669"/>
    <property type="project" value="UniProtKB-KW"/>
</dbReference>
<dbReference type="GeneID" id="73325839"/>
<dbReference type="Gene3D" id="3.40.50.300">
    <property type="entry name" value="P-loop containing nucleotide triphosphate hydrolases"/>
    <property type="match status" value="1"/>
</dbReference>
<gene>
    <name evidence="7" type="ORF">ColSpa_05037</name>
</gene>
<evidence type="ECO:0000259" key="5">
    <source>
        <dbReference type="PROSITE" id="PS51192"/>
    </source>
</evidence>
<dbReference type="Pfam" id="PF00176">
    <property type="entry name" value="SNF2-rel_dom"/>
    <property type="match status" value="1"/>
</dbReference>
<dbReference type="AlphaFoldDB" id="A0AA37P5W7"/>
<name>A0AA37P5W7_9PEZI</name>
<dbReference type="GO" id="GO:0005524">
    <property type="term" value="F:ATP binding"/>
    <property type="evidence" value="ECO:0007669"/>
    <property type="project" value="UniProtKB-KW"/>
</dbReference>
<dbReference type="InterPro" id="IPR001650">
    <property type="entry name" value="Helicase_C-like"/>
</dbReference>
<dbReference type="Proteomes" id="UP001055115">
    <property type="component" value="Unassembled WGS sequence"/>
</dbReference>
<dbReference type="SMART" id="SM00490">
    <property type="entry name" value="HELICc"/>
    <property type="match status" value="1"/>
</dbReference>
<organism evidence="7 8">
    <name type="scientific">Colletotrichum spaethianum</name>
    <dbReference type="NCBI Taxonomy" id="700344"/>
    <lineage>
        <taxon>Eukaryota</taxon>
        <taxon>Fungi</taxon>
        <taxon>Dikarya</taxon>
        <taxon>Ascomycota</taxon>
        <taxon>Pezizomycotina</taxon>
        <taxon>Sordariomycetes</taxon>
        <taxon>Hypocreomycetidae</taxon>
        <taxon>Glomerellales</taxon>
        <taxon>Glomerellaceae</taxon>
        <taxon>Colletotrichum</taxon>
        <taxon>Colletotrichum spaethianum species complex</taxon>
    </lineage>
</organism>
<dbReference type="GO" id="GO:0016787">
    <property type="term" value="F:hydrolase activity"/>
    <property type="evidence" value="ECO:0007669"/>
    <property type="project" value="UniProtKB-KW"/>
</dbReference>
<keyword evidence="4" id="KW-0067">ATP-binding</keyword>
<comment type="caution">
    <text evidence="7">The sequence shown here is derived from an EMBL/GenBank/DDBJ whole genome shotgun (WGS) entry which is preliminary data.</text>
</comment>
<evidence type="ECO:0000313" key="8">
    <source>
        <dbReference type="Proteomes" id="UP001055115"/>
    </source>
</evidence>
<dbReference type="InterPro" id="IPR000330">
    <property type="entry name" value="SNF2_N"/>
</dbReference>
<dbReference type="Gene3D" id="3.40.50.10810">
    <property type="entry name" value="Tandem AAA-ATPase domain"/>
    <property type="match status" value="1"/>
</dbReference>
<keyword evidence="3 7" id="KW-0347">Helicase</keyword>
<dbReference type="InterPro" id="IPR049730">
    <property type="entry name" value="SNF2/RAD54-like_C"/>
</dbReference>
<dbReference type="GO" id="GO:0006281">
    <property type="term" value="P:DNA repair"/>
    <property type="evidence" value="ECO:0007669"/>
    <property type="project" value="TreeGrafter"/>
</dbReference>
<feature type="domain" description="Helicase ATP-binding" evidence="5">
    <location>
        <begin position="1"/>
        <end position="113"/>
    </location>
</feature>